<gene>
    <name evidence="4" type="primary">aroF</name>
    <name evidence="4" type="ORF">EXM22_15510</name>
</gene>
<dbReference type="AlphaFoldDB" id="A0A5C1QRX8"/>
<dbReference type="UniPathway" id="UPA00121">
    <property type="reaction ID" value="UER00345"/>
</dbReference>
<evidence type="ECO:0000256" key="1">
    <source>
        <dbReference type="ARBA" id="ARBA00022679"/>
    </source>
</evidence>
<dbReference type="InterPro" id="IPR045865">
    <property type="entry name" value="ACT-like_dom_sf"/>
</dbReference>
<dbReference type="InterPro" id="IPR041071">
    <property type="entry name" value="DAHP_snth_FXD"/>
</dbReference>
<dbReference type="InterPro" id="IPR052899">
    <property type="entry name" value="Class-I_DAHP_synthase"/>
</dbReference>
<evidence type="ECO:0000313" key="4">
    <source>
        <dbReference type="EMBL" id="QEN09316.1"/>
    </source>
</evidence>
<dbReference type="Gene3D" id="3.40.190.10">
    <property type="entry name" value="Periplasmic binding protein-like II"/>
    <property type="match status" value="2"/>
</dbReference>
<dbReference type="SUPFAM" id="SSF55021">
    <property type="entry name" value="ACT-like"/>
    <property type="match status" value="1"/>
</dbReference>
<sequence>MIIVLKNNVKDAEKKHIQEYLESRGLKVREIIGEKETVLGAVGSVSIDFRQIELLPGVSQVIPISKPYKLASRELQKEDTIFDIGPVTIGGNRVVVIAGPCAVESREQIIESALAVKKAGAVILRGGAFKPRTSPYSFQGLGEEGCRYLKEAGELTGMPVATEIVSPNDADMMKEYIDIFQIGARNMQNFELLKKVGSMGMPVILKRGMSATIEEWLMAAEYLLSSGTEKVILCERGIRTFETMTRNTLDLSAIPVVQKLSHLPVIVDPSHGTGLRDKVLPMALAGVAAGANGLIIEVHPDPEKASSDGPQSLYPEQFEKLMCDLETLSSVVGKEVSRIPDKRHQALAAGVRAAGILSGAKESKPKAAFQGIHGAYSELAVKTYFQGSDVEAVPVPHFADIFRSVLSGDADWGIVPLENSVAGSILESYDLLYRYPDLSICGEIKVRVRHNLLASPGTKLEDIKKVYSHPQALSQCAGYLEKRGIEAVSFYDTAGAASFVSKENNPAIGAIAGVDAAGYYGLESLADGIETNPHNYTRFAVVVRNDMVDRESPINKASLVFSTPDEAGSLSSCLSIFSEYHLNMKKLESRPIHGKPWSYMFYVDLDIPEDRSLFEQAVKKITGLAEDFRILGLYQS</sequence>
<keyword evidence="1 4" id="KW-0808">Transferase</keyword>
<feature type="domain" description="Prephenate dehydratase" evidence="2">
    <location>
        <begin position="366"/>
        <end position="544"/>
    </location>
</feature>
<dbReference type="GO" id="GO:0009094">
    <property type="term" value="P:L-phenylalanine biosynthetic process"/>
    <property type="evidence" value="ECO:0007669"/>
    <property type="project" value="UniProtKB-UniPathway"/>
</dbReference>
<dbReference type="EMBL" id="CP036150">
    <property type="protein sequence ID" value="QEN09316.1"/>
    <property type="molecule type" value="Genomic_DNA"/>
</dbReference>
<dbReference type="NCBIfam" id="NF009239">
    <property type="entry name" value="PRK12595.1"/>
    <property type="match status" value="1"/>
</dbReference>
<accession>A0A5C1QRX8</accession>
<dbReference type="Pfam" id="PF00793">
    <property type="entry name" value="DAHP_synth_1"/>
    <property type="match status" value="1"/>
</dbReference>
<dbReference type="PANTHER" id="PTHR43018">
    <property type="entry name" value="PHOSPHO-2-DEHYDRO-3-DEOXYHEPTONATE ALDOLASE"/>
    <property type="match status" value="1"/>
</dbReference>
<dbReference type="Gene3D" id="3.30.70.260">
    <property type="match status" value="1"/>
</dbReference>
<dbReference type="InterPro" id="IPR006268">
    <property type="entry name" value="DAHP_syn_2"/>
</dbReference>
<evidence type="ECO:0000259" key="3">
    <source>
        <dbReference type="PROSITE" id="PS51671"/>
    </source>
</evidence>
<name>A0A5C1QRX8_9SPIO</name>
<dbReference type="PROSITE" id="PS51171">
    <property type="entry name" value="PREPHENATE_DEHYDR_3"/>
    <property type="match status" value="1"/>
</dbReference>
<feature type="domain" description="ACT" evidence="3">
    <location>
        <begin position="558"/>
        <end position="635"/>
    </location>
</feature>
<dbReference type="InterPro" id="IPR002912">
    <property type="entry name" value="ACT_dom"/>
</dbReference>
<evidence type="ECO:0000313" key="5">
    <source>
        <dbReference type="Proteomes" id="UP000324209"/>
    </source>
</evidence>
<dbReference type="PANTHER" id="PTHR43018:SF2">
    <property type="entry name" value="PHOSPHO-2-DEHYDRO-3-DEOXYHEPTONATE ALDOLASE"/>
    <property type="match status" value="1"/>
</dbReference>
<evidence type="ECO:0000259" key="2">
    <source>
        <dbReference type="PROSITE" id="PS51171"/>
    </source>
</evidence>
<reference evidence="4 5" key="1">
    <citation type="submission" date="2019-02" db="EMBL/GenBank/DDBJ databases">
        <title>Complete Genome Sequence and Methylome Analysis of free living Spirochaetas.</title>
        <authorList>
            <person name="Fomenkov A."/>
            <person name="Dubinina G."/>
            <person name="Leshcheva N."/>
            <person name="Mikheeva N."/>
            <person name="Grabovich M."/>
            <person name="Vincze T."/>
            <person name="Roberts R.J."/>
        </authorList>
    </citation>
    <scope>NUCLEOTIDE SEQUENCE [LARGE SCALE GENOMIC DNA]</scope>
    <source>
        <strain evidence="4 5">K2</strain>
    </source>
</reference>
<dbReference type="InterPro" id="IPR001086">
    <property type="entry name" value="Preph_deHydtase"/>
</dbReference>
<dbReference type="Gene3D" id="3.20.20.70">
    <property type="entry name" value="Aldolase class I"/>
    <property type="match status" value="1"/>
</dbReference>
<dbReference type="OrthoDB" id="9780456at2"/>
<dbReference type="SUPFAM" id="SSF51569">
    <property type="entry name" value="Aldolase"/>
    <property type="match status" value="1"/>
</dbReference>
<organism evidence="4 5">
    <name type="scientific">Oceanispirochaeta crateris</name>
    <dbReference type="NCBI Taxonomy" id="2518645"/>
    <lineage>
        <taxon>Bacteria</taxon>
        <taxon>Pseudomonadati</taxon>
        <taxon>Spirochaetota</taxon>
        <taxon>Spirochaetia</taxon>
        <taxon>Spirochaetales</taxon>
        <taxon>Spirochaetaceae</taxon>
        <taxon>Oceanispirochaeta</taxon>
    </lineage>
</organism>
<dbReference type="EC" id="2.5.1.54" evidence="4"/>
<dbReference type="GO" id="GO:0003849">
    <property type="term" value="F:3-deoxy-7-phosphoheptulonate synthase activity"/>
    <property type="evidence" value="ECO:0007669"/>
    <property type="project" value="UniProtKB-EC"/>
</dbReference>
<keyword evidence="5" id="KW-1185">Reference proteome</keyword>
<dbReference type="InterPro" id="IPR006218">
    <property type="entry name" value="DAHP1/KDSA"/>
</dbReference>
<dbReference type="CDD" id="cd04905">
    <property type="entry name" value="ACT_CM-PDT"/>
    <property type="match status" value="1"/>
</dbReference>
<proteinExistence type="predicted"/>
<dbReference type="NCBIfam" id="TIGR01361">
    <property type="entry name" value="DAHP_synth_Bsub"/>
    <property type="match status" value="1"/>
</dbReference>
<dbReference type="GO" id="GO:0004664">
    <property type="term" value="F:prephenate dehydratase activity"/>
    <property type="evidence" value="ECO:0007669"/>
    <property type="project" value="InterPro"/>
</dbReference>
<dbReference type="CDD" id="cd13631">
    <property type="entry name" value="PBP2_Ct-PDT_like"/>
    <property type="match status" value="1"/>
</dbReference>
<dbReference type="GO" id="GO:0016832">
    <property type="term" value="F:aldehyde-lyase activity"/>
    <property type="evidence" value="ECO:0007669"/>
    <property type="project" value="InterPro"/>
</dbReference>
<dbReference type="NCBIfam" id="NF008865">
    <property type="entry name" value="PRK11898.1"/>
    <property type="match status" value="1"/>
</dbReference>
<dbReference type="InterPro" id="IPR013785">
    <property type="entry name" value="Aldolase_TIM"/>
</dbReference>
<dbReference type="Gene3D" id="3.30.70.1140">
    <property type="entry name" value="Phospho-2-dehydro-3-deoxyheptonate aldolase, domain 1"/>
    <property type="match status" value="1"/>
</dbReference>
<dbReference type="Pfam" id="PF00800">
    <property type="entry name" value="PDT"/>
    <property type="match status" value="1"/>
</dbReference>
<dbReference type="Proteomes" id="UP000324209">
    <property type="component" value="Chromosome"/>
</dbReference>
<dbReference type="RefSeq" id="WP_149487391.1">
    <property type="nucleotide sequence ID" value="NZ_CP036150.1"/>
</dbReference>
<dbReference type="PROSITE" id="PS51671">
    <property type="entry name" value="ACT"/>
    <property type="match status" value="1"/>
</dbReference>
<dbReference type="NCBIfam" id="NF006421">
    <property type="entry name" value="PRK08673.1"/>
    <property type="match status" value="1"/>
</dbReference>
<dbReference type="Pfam" id="PF18152">
    <property type="entry name" value="DAHP_snth_FXD"/>
    <property type="match status" value="1"/>
</dbReference>
<protein>
    <submittedName>
        <fullName evidence="4">3-deoxy-7-phosphoheptulonate synthase</fullName>
        <ecNumber evidence="4">2.5.1.54</ecNumber>
    </submittedName>
</protein>
<dbReference type="KEGG" id="ock:EXM22_15510"/>
<dbReference type="SUPFAM" id="SSF53850">
    <property type="entry name" value="Periplasmic binding protein-like II"/>
    <property type="match status" value="1"/>
</dbReference>